<dbReference type="Proteomes" id="UP001248536">
    <property type="component" value="Unassembled WGS sequence"/>
</dbReference>
<comment type="caution">
    <text evidence="1">The sequence shown here is derived from an EMBL/GenBank/DDBJ whole genome shotgun (WGS) entry which is preliminary data.</text>
</comment>
<sequence length="61" mass="6748">MESYSINSIGEQLDKDTYDAEFDEVTLSPESDNQDIPGVAKADDDKCWVLTCGITVFPSDE</sequence>
<name>A0ABU2F5G6_HALAR</name>
<protein>
    <submittedName>
        <fullName evidence="1">Uncharacterized protein</fullName>
    </submittedName>
</protein>
<gene>
    <name evidence="1" type="ORF">NC662_18885</name>
</gene>
<dbReference type="EMBL" id="JAMQCP010000005">
    <property type="protein sequence ID" value="MDS0255774.1"/>
    <property type="molecule type" value="Genomic_DNA"/>
</dbReference>
<proteinExistence type="predicted"/>
<dbReference type="RefSeq" id="WP_049943791.1">
    <property type="nucleotide sequence ID" value="NZ_JAMQCP010000005.1"/>
</dbReference>
<accession>A0ABU2F5G6</accession>
<evidence type="ECO:0000313" key="1">
    <source>
        <dbReference type="EMBL" id="MDS0255774.1"/>
    </source>
</evidence>
<keyword evidence="2" id="KW-1185">Reference proteome</keyword>
<reference evidence="1 2" key="1">
    <citation type="submission" date="2022-06" db="EMBL/GenBank/DDBJ databases">
        <title>Haloarcula sp. a new haloarchaeum isolate from saline soil.</title>
        <authorList>
            <person name="Strakova D."/>
            <person name="Galisteo C."/>
            <person name="Sanchez-Porro C."/>
            <person name="Ventosa A."/>
        </authorList>
    </citation>
    <scope>NUCLEOTIDE SEQUENCE [LARGE SCALE GENOMIC DNA]</scope>
    <source>
        <strain evidence="1 2">JCM 15760</strain>
    </source>
</reference>
<evidence type="ECO:0000313" key="2">
    <source>
        <dbReference type="Proteomes" id="UP001248536"/>
    </source>
</evidence>
<organism evidence="1 2">
    <name type="scientific">Haloarcula argentinensis</name>
    <dbReference type="NCBI Taxonomy" id="43776"/>
    <lineage>
        <taxon>Archaea</taxon>
        <taxon>Methanobacteriati</taxon>
        <taxon>Methanobacteriota</taxon>
        <taxon>Stenosarchaea group</taxon>
        <taxon>Halobacteria</taxon>
        <taxon>Halobacteriales</taxon>
        <taxon>Haloarculaceae</taxon>
        <taxon>Haloarcula</taxon>
    </lineage>
</organism>